<dbReference type="InterPro" id="IPR004358">
    <property type="entry name" value="Sig_transdc_His_kin-like_C"/>
</dbReference>
<dbReference type="RefSeq" id="WP_326505147.1">
    <property type="nucleotide sequence ID" value="NZ_JAWIIV010000002.1"/>
</dbReference>
<comment type="catalytic activity">
    <reaction evidence="1">
        <text>ATP + protein L-histidine = ADP + protein N-phospho-L-histidine.</text>
        <dbReference type="EC" id="2.7.13.3"/>
    </reaction>
</comment>
<organism evidence="14 15">
    <name type="scientific">Noviherbaspirillum album</name>
    <dbReference type="NCBI Taxonomy" id="3080276"/>
    <lineage>
        <taxon>Bacteria</taxon>
        <taxon>Pseudomonadati</taxon>
        <taxon>Pseudomonadota</taxon>
        <taxon>Betaproteobacteria</taxon>
        <taxon>Burkholderiales</taxon>
        <taxon>Oxalobacteraceae</taxon>
        <taxon>Noviherbaspirillum</taxon>
    </lineage>
</organism>
<feature type="transmembrane region" description="Helical" evidence="11">
    <location>
        <begin position="12"/>
        <end position="34"/>
    </location>
</feature>
<evidence type="ECO:0000256" key="5">
    <source>
        <dbReference type="ARBA" id="ARBA00022679"/>
    </source>
</evidence>
<dbReference type="GO" id="GO:0016301">
    <property type="term" value="F:kinase activity"/>
    <property type="evidence" value="ECO:0007669"/>
    <property type="project" value="UniProtKB-KW"/>
</dbReference>
<evidence type="ECO:0000313" key="15">
    <source>
        <dbReference type="Proteomes" id="UP001352263"/>
    </source>
</evidence>
<dbReference type="Pfam" id="PF02518">
    <property type="entry name" value="HATPase_c"/>
    <property type="match status" value="1"/>
</dbReference>
<comment type="subcellular location">
    <subcellularLocation>
        <location evidence="2">Membrane</location>
    </subcellularLocation>
</comment>
<sequence length="416" mass="45951">MRPERSLKRRIAQSFALLAFILSLFFCLVSYTAVEVIESEVMDDRLEKIIEVLIAHNSRQEQYVPPPGISIFIGDGIPQELRSVQPGIQELLLHGRESQALVRDHNGGRYAVVQDMTQFEHLEFVIFSSLGIGFITSLLLALIVGLATARSIVAPLTALADAVAASTRPSALPGVDADDEIGILARAFAHRTEELQQFLSRERLFTSDVSHELRTPLTIMLGAAELLKLRLNNSPGQQEIAERIRRVAAETTERVSALLLLSRAPEKLAGTVVSVNSLVRIELERYSPLLVGKSVEWRFEEADGVWAQGRPELIGIAVGNLVRNAFQHTECGDVTVRLRHGCIVIEDTGPGLPESIAQRLFERFVHGRETSTEGTGLGLSIVKRVTEHLGWDIRFEQPEQGGSRFVLEFPPVAPGH</sequence>
<feature type="transmembrane region" description="Helical" evidence="11">
    <location>
        <begin position="124"/>
        <end position="147"/>
    </location>
</feature>
<dbReference type="CDD" id="cd00082">
    <property type="entry name" value="HisKA"/>
    <property type="match status" value="1"/>
</dbReference>
<evidence type="ECO:0000256" key="6">
    <source>
        <dbReference type="ARBA" id="ARBA00022692"/>
    </source>
</evidence>
<accession>A0ABU6J4H5</accession>
<feature type="domain" description="Histidine kinase" evidence="12">
    <location>
        <begin position="208"/>
        <end position="413"/>
    </location>
</feature>
<dbReference type="EC" id="2.7.13.3" evidence="3"/>
<dbReference type="Pfam" id="PF00512">
    <property type="entry name" value="HisKA"/>
    <property type="match status" value="1"/>
</dbReference>
<dbReference type="InterPro" id="IPR005467">
    <property type="entry name" value="His_kinase_dom"/>
</dbReference>
<reference evidence="14 15" key="1">
    <citation type="submission" date="2023-10" db="EMBL/GenBank/DDBJ databases">
        <title>Noviherbaspirillum sp. CPCC 100848 genome assembly.</title>
        <authorList>
            <person name="Li X.Y."/>
            <person name="Fang X.M."/>
        </authorList>
    </citation>
    <scope>NUCLEOTIDE SEQUENCE [LARGE SCALE GENOMIC DNA]</scope>
    <source>
        <strain evidence="14 15">CPCC 100848</strain>
    </source>
</reference>
<dbReference type="Proteomes" id="UP001352263">
    <property type="component" value="Unassembled WGS sequence"/>
</dbReference>
<comment type="caution">
    <text evidence="14">The sequence shown here is derived from an EMBL/GenBank/DDBJ whole genome shotgun (WGS) entry which is preliminary data.</text>
</comment>
<dbReference type="InterPro" id="IPR003660">
    <property type="entry name" value="HAMP_dom"/>
</dbReference>
<evidence type="ECO:0000256" key="10">
    <source>
        <dbReference type="ARBA" id="ARBA00023136"/>
    </source>
</evidence>
<proteinExistence type="predicted"/>
<dbReference type="SMART" id="SM00387">
    <property type="entry name" value="HATPase_c"/>
    <property type="match status" value="1"/>
</dbReference>
<evidence type="ECO:0000256" key="11">
    <source>
        <dbReference type="SAM" id="Phobius"/>
    </source>
</evidence>
<keyword evidence="7 14" id="KW-0418">Kinase</keyword>
<keyword evidence="8 11" id="KW-1133">Transmembrane helix</keyword>
<dbReference type="InterPro" id="IPR036097">
    <property type="entry name" value="HisK_dim/P_sf"/>
</dbReference>
<evidence type="ECO:0000313" key="14">
    <source>
        <dbReference type="EMBL" id="MEC4718425.1"/>
    </source>
</evidence>
<name>A0ABU6J4H5_9BURK</name>
<dbReference type="InterPro" id="IPR003661">
    <property type="entry name" value="HisK_dim/P_dom"/>
</dbReference>
<gene>
    <name evidence="14" type="ORF">RY831_04660</name>
</gene>
<protein>
    <recommendedName>
        <fullName evidence="3">histidine kinase</fullName>
        <ecNumber evidence="3">2.7.13.3</ecNumber>
    </recommendedName>
</protein>
<evidence type="ECO:0000256" key="7">
    <source>
        <dbReference type="ARBA" id="ARBA00022777"/>
    </source>
</evidence>
<keyword evidence="10 11" id="KW-0472">Membrane</keyword>
<keyword evidence="15" id="KW-1185">Reference proteome</keyword>
<evidence type="ECO:0000256" key="2">
    <source>
        <dbReference type="ARBA" id="ARBA00004370"/>
    </source>
</evidence>
<dbReference type="InterPro" id="IPR036890">
    <property type="entry name" value="HATPase_C_sf"/>
</dbReference>
<dbReference type="Gene3D" id="3.30.565.10">
    <property type="entry name" value="Histidine kinase-like ATPase, C-terminal domain"/>
    <property type="match status" value="1"/>
</dbReference>
<dbReference type="Gene3D" id="6.10.340.10">
    <property type="match status" value="1"/>
</dbReference>
<evidence type="ECO:0000256" key="4">
    <source>
        <dbReference type="ARBA" id="ARBA00022553"/>
    </source>
</evidence>
<dbReference type="PANTHER" id="PTHR45436">
    <property type="entry name" value="SENSOR HISTIDINE KINASE YKOH"/>
    <property type="match status" value="1"/>
</dbReference>
<dbReference type="InterPro" id="IPR003594">
    <property type="entry name" value="HATPase_dom"/>
</dbReference>
<dbReference type="InterPro" id="IPR050428">
    <property type="entry name" value="TCS_sensor_his_kinase"/>
</dbReference>
<dbReference type="PROSITE" id="PS50885">
    <property type="entry name" value="HAMP"/>
    <property type="match status" value="1"/>
</dbReference>
<dbReference type="CDD" id="cd00075">
    <property type="entry name" value="HATPase"/>
    <property type="match status" value="1"/>
</dbReference>
<evidence type="ECO:0000256" key="9">
    <source>
        <dbReference type="ARBA" id="ARBA00023012"/>
    </source>
</evidence>
<dbReference type="SUPFAM" id="SSF55874">
    <property type="entry name" value="ATPase domain of HSP90 chaperone/DNA topoisomerase II/histidine kinase"/>
    <property type="match status" value="1"/>
</dbReference>
<dbReference type="EMBL" id="JAWIIV010000002">
    <property type="protein sequence ID" value="MEC4718425.1"/>
    <property type="molecule type" value="Genomic_DNA"/>
</dbReference>
<keyword evidence="9" id="KW-0902">Two-component regulatory system</keyword>
<dbReference type="SMART" id="SM00388">
    <property type="entry name" value="HisKA"/>
    <property type="match status" value="1"/>
</dbReference>
<evidence type="ECO:0000256" key="1">
    <source>
        <dbReference type="ARBA" id="ARBA00000085"/>
    </source>
</evidence>
<dbReference type="SUPFAM" id="SSF47384">
    <property type="entry name" value="Homodimeric domain of signal transducing histidine kinase"/>
    <property type="match status" value="1"/>
</dbReference>
<dbReference type="Gene3D" id="1.10.287.130">
    <property type="match status" value="1"/>
</dbReference>
<feature type="domain" description="HAMP" evidence="13">
    <location>
        <begin position="150"/>
        <end position="200"/>
    </location>
</feature>
<dbReference type="PROSITE" id="PS50109">
    <property type="entry name" value="HIS_KIN"/>
    <property type="match status" value="1"/>
</dbReference>
<dbReference type="PANTHER" id="PTHR45436:SF16">
    <property type="entry name" value="HISTIDINE KINASE"/>
    <property type="match status" value="1"/>
</dbReference>
<evidence type="ECO:0000259" key="12">
    <source>
        <dbReference type="PROSITE" id="PS50109"/>
    </source>
</evidence>
<keyword evidence="4" id="KW-0597">Phosphoprotein</keyword>
<evidence type="ECO:0000256" key="8">
    <source>
        <dbReference type="ARBA" id="ARBA00022989"/>
    </source>
</evidence>
<keyword evidence="6 11" id="KW-0812">Transmembrane</keyword>
<keyword evidence="5" id="KW-0808">Transferase</keyword>
<dbReference type="PRINTS" id="PR00344">
    <property type="entry name" value="BCTRLSENSOR"/>
</dbReference>
<evidence type="ECO:0000259" key="13">
    <source>
        <dbReference type="PROSITE" id="PS50885"/>
    </source>
</evidence>
<evidence type="ECO:0000256" key="3">
    <source>
        <dbReference type="ARBA" id="ARBA00012438"/>
    </source>
</evidence>